<dbReference type="EMBL" id="LAZR01004114">
    <property type="protein sequence ID" value="KKN11642.1"/>
    <property type="molecule type" value="Genomic_DNA"/>
</dbReference>
<feature type="transmembrane region" description="Helical" evidence="5">
    <location>
        <begin position="157"/>
        <end position="175"/>
    </location>
</feature>
<dbReference type="InterPro" id="IPR007016">
    <property type="entry name" value="O-antigen_ligase-rel_domated"/>
</dbReference>
<evidence type="ECO:0000256" key="5">
    <source>
        <dbReference type="SAM" id="Phobius"/>
    </source>
</evidence>
<evidence type="ECO:0000256" key="2">
    <source>
        <dbReference type="ARBA" id="ARBA00022692"/>
    </source>
</evidence>
<proteinExistence type="predicted"/>
<accession>A0A0F9NI35</accession>
<keyword evidence="2 5" id="KW-0812">Transmembrane</keyword>
<feature type="transmembrane region" description="Helical" evidence="5">
    <location>
        <begin position="228"/>
        <end position="249"/>
    </location>
</feature>
<evidence type="ECO:0000313" key="7">
    <source>
        <dbReference type="EMBL" id="KKN11642.1"/>
    </source>
</evidence>
<dbReference type="PANTHER" id="PTHR37422">
    <property type="entry name" value="TEICHURONIC ACID BIOSYNTHESIS PROTEIN TUAE"/>
    <property type="match status" value="1"/>
</dbReference>
<keyword evidence="3 5" id="KW-1133">Transmembrane helix</keyword>
<dbReference type="GO" id="GO:0016020">
    <property type="term" value="C:membrane"/>
    <property type="evidence" value="ECO:0007669"/>
    <property type="project" value="UniProtKB-SubCell"/>
</dbReference>
<dbReference type="InterPro" id="IPR051533">
    <property type="entry name" value="WaaL-like"/>
</dbReference>
<dbReference type="Pfam" id="PF04932">
    <property type="entry name" value="Wzy_C"/>
    <property type="match status" value="1"/>
</dbReference>
<feature type="transmembrane region" description="Helical" evidence="5">
    <location>
        <begin position="413"/>
        <end position="432"/>
    </location>
</feature>
<comment type="caution">
    <text evidence="7">The sequence shown here is derived from an EMBL/GenBank/DDBJ whole genome shotgun (WGS) entry which is preliminary data.</text>
</comment>
<feature type="transmembrane region" description="Helical" evidence="5">
    <location>
        <begin position="25"/>
        <end position="43"/>
    </location>
</feature>
<keyword evidence="4 5" id="KW-0472">Membrane</keyword>
<dbReference type="AlphaFoldDB" id="A0A0F9NI35"/>
<feature type="transmembrane region" description="Helical" evidence="5">
    <location>
        <begin position="98"/>
        <end position="118"/>
    </location>
</feature>
<feature type="transmembrane region" description="Helical" evidence="5">
    <location>
        <begin position="299"/>
        <end position="318"/>
    </location>
</feature>
<feature type="transmembrane region" description="Helical" evidence="5">
    <location>
        <begin position="279"/>
        <end position="294"/>
    </location>
</feature>
<evidence type="ECO:0000256" key="1">
    <source>
        <dbReference type="ARBA" id="ARBA00004141"/>
    </source>
</evidence>
<name>A0A0F9NI35_9ZZZZ</name>
<dbReference type="PANTHER" id="PTHR37422:SF13">
    <property type="entry name" value="LIPOPOLYSACCHARIDE BIOSYNTHESIS PROTEIN PA4999-RELATED"/>
    <property type="match status" value="1"/>
</dbReference>
<feature type="domain" description="O-antigen ligase-related" evidence="6">
    <location>
        <begin position="269"/>
        <end position="394"/>
    </location>
</feature>
<evidence type="ECO:0000259" key="6">
    <source>
        <dbReference type="Pfam" id="PF04932"/>
    </source>
</evidence>
<gene>
    <name evidence="7" type="ORF">LCGC14_1024490</name>
</gene>
<feature type="transmembrane region" description="Helical" evidence="5">
    <location>
        <begin position="378"/>
        <end position="401"/>
    </location>
</feature>
<organism evidence="7">
    <name type="scientific">marine sediment metagenome</name>
    <dbReference type="NCBI Taxonomy" id="412755"/>
    <lineage>
        <taxon>unclassified sequences</taxon>
        <taxon>metagenomes</taxon>
        <taxon>ecological metagenomes</taxon>
    </lineage>
</organism>
<comment type="subcellular location">
    <subcellularLocation>
        <location evidence="1">Membrane</location>
        <topology evidence="1">Multi-pass membrane protein</topology>
    </subcellularLocation>
</comment>
<sequence>MSDLAAGWAWEGQATQAAPAARGRAHFRVVFTVLVIYGIAALFVPFLEIGHYVFKLIPCVFIFTLCLTRENRLALLGCATPLYFALKTSQFAGSETNFMVPMATALVVAAWLVAWVYDSLVLRRQSRVRASLPMALLGIWMLLGMVGVVKAVRVTQWFWHMGAMFSLLAAFALALRSPVTTESVKRMVLGMAAAIVAFNMPFAFRALIQYGPGALARLNDLRAEYEATLVGSETGSLLMLFAFCIGLAVSRAPRSLRMAAVLFGLTSSGIMQILYVSRAGFAAAGGVVVLGLLFSKRKIAAIVVAAMLVLAVMIFLVVKPEYWESVQERFGSLRSSARTRAAARSHALRKCTQNPVLGLGVGQYRYHSPRLVSAHNDIFNVSAEMGLPGAFLYICLVGVFLKKGWSARKIKDPLRQGVVLGCTLAGLGYLAYTQFQPLYQARGGMLLFGLLGLLYVCAQPQPQPEDERSEAPEHW</sequence>
<evidence type="ECO:0000256" key="3">
    <source>
        <dbReference type="ARBA" id="ARBA00022989"/>
    </source>
</evidence>
<feature type="transmembrane region" description="Helical" evidence="5">
    <location>
        <begin position="130"/>
        <end position="151"/>
    </location>
</feature>
<evidence type="ECO:0000256" key="4">
    <source>
        <dbReference type="ARBA" id="ARBA00023136"/>
    </source>
</evidence>
<feature type="transmembrane region" description="Helical" evidence="5">
    <location>
        <begin position="187"/>
        <end position="208"/>
    </location>
</feature>
<reference evidence="7" key="1">
    <citation type="journal article" date="2015" name="Nature">
        <title>Complex archaea that bridge the gap between prokaryotes and eukaryotes.</title>
        <authorList>
            <person name="Spang A."/>
            <person name="Saw J.H."/>
            <person name="Jorgensen S.L."/>
            <person name="Zaremba-Niedzwiedzka K."/>
            <person name="Martijn J."/>
            <person name="Lind A.E."/>
            <person name="van Eijk R."/>
            <person name="Schleper C."/>
            <person name="Guy L."/>
            <person name="Ettema T.J."/>
        </authorList>
    </citation>
    <scope>NUCLEOTIDE SEQUENCE</scope>
</reference>
<protein>
    <recommendedName>
        <fullName evidence="6">O-antigen ligase-related domain-containing protein</fullName>
    </recommendedName>
</protein>